<feature type="chain" id="PRO_5016396356" evidence="2">
    <location>
        <begin position="25"/>
        <end position="590"/>
    </location>
</feature>
<dbReference type="KEGG" id="sutt:SUTMEG_05130"/>
<dbReference type="GO" id="GO:0009294">
    <property type="term" value="P:DNA-mediated transformation"/>
    <property type="evidence" value="ECO:0007669"/>
    <property type="project" value="InterPro"/>
</dbReference>
<evidence type="ECO:0000256" key="2">
    <source>
        <dbReference type="SAM" id="SignalP"/>
    </source>
</evidence>
<feature type="compositionally biased region" description="Low complexity" evidence="1">
    <location>
        <begin position="405"/>
        <end position="422"/>
    </location>
</feature>
<sequence length="590" mass="62748">MNLSSRLVLLLLTAPLAPASGVEAAGSAEPLTGAEWARLVYALGERGSNPGVLLDASSAEVLLGDARFLTATALSSGRLRELLGRGARLLEKLRAWRAENVWLLTQLDPDYPALLTERLGSSAPTVLFGVGPRALFTRQPLIGAVGPNVASARQMPETTRIAALTREAGATLVVSPEGGTESLVVMTALEEKAGAAVFVDGSLIELARKREWAKAIDAKVLAVLSATDPDVPSDKERTAGKDRNQTFVCAAASALLLLASDKGAQRLPGFRLALQKGWGRPRVSEYVPEAIRSAFLANGAAPLTESELASNERFRALFAPGTVFAHEEAIGRFADDASNADAALLEELEARCPVEVPVEIPAQVPAQIPAEVPPEPSKPSAELSADAEDSIEVVATVAPAVESAPVAPVAPAAQTEPTAPVVPEKRETLTLVPDDESQRVGATSSTRETGPKGPKPTVHDRFYGLFLAQWGERLSGCVSEDELADTLGLHKKQAAKWLKSACAAGDAARVSITPKRFALQRSLFSEEPVLERDFLELFLCAFERDAYETKDTLQAKTGLESVQVRDWLKAAEAAGRVVKKMRPVGYRLQG</sequence>
<evidence type="ECO:0000313" key="3">
    <source>
        <dbReference type="EMBL" id="BBF22622.1"/>
    </source>
</evidence>
<feature type="region of interest" description="Disordered" evidence="1">
    <location>
        <begin position="365"/>
        <end position="388"/>
    </location>
</feature>
<accession>A0A2Z6I8H6</accession>
<reference evidence="3 4" key="1">
    <citation type="journal article" date="2018" name="Int. J. Syst. Evol. Microbiol.">
        <title>Mesosutterella multiformis gen. nov., sp. nov., a member of the family Sutterellaceae and Sutterella megalosphaeroides sp. nov., isolated from human faeces.</title>
        <authorList>
            <person name="Sakamoto M."/>
            <person name="Ikeyama N."/>
            <person name="Kunihiro T."/>
            <person name="Iino T."/>
            <person name="Yuki M."/>
            <person name="Ohkuma M."/>
        </authorList>
    </citation>
    <scope>NUCLEOTIDE SEQUENCE [LARGE SCALE GENOMIC DNA]</scope>
    <source>
        <strain evidence="3 4">6FBBBH3</strain>
    </source>
</reference>
<name>A0A2Z6I8H6_9BURK</name>
<dbReference type="RefSeq" id="WP_170143797.1">
    <property type="nucleotide sequence ID" value="NZ_AP018786.1"/>
</dbReference>
<evidence type="ECO:0000256" key="1">
    <source>
        <dbReference type="SAM" id="MobiDB-lite"/>
    </source>
</evidence>
<evidence type="ECO:0000313" key="4">
    <source>
        <dbReference type="Proteomes" id="UP000271003"/>
    </source>
</evidence>
<feature type="region of interest" description="Disordered" evidence="1">
    <location>
        <begin position="405"/>
        <end position="457"/>
    </location>
</feature>
<proteinExistence type="predicted"/>
<protein>
    <submittedName>
        <fullName evidence="3">Uncharacterized protein</fullName>
    </submittedName>
</protein>
<feature type="signal peptide" evidence="2">
    <location>
        <begin position="1"/>
        <end position="24"/>
    </location>
</feature>
<gene>
    <name evidence="3" type="ORF">SUTMEG_05130</name>
</gene>
<keyword evidence="4" id="KW-1185">Reference proteome</keyword>
<dbReference type="Gene3D" id="3.40.50.450">
    <property type="match status" value="1"/>
</dbReference>
<organism evidence="3 4">
    <name type="scientific">Sutterella megalosphaeroides</name>
    <dbReference type="NCBI Taxonomy" id="2494234"/>
    <lineage>
        <taxon>Bacteria</taxon>
        <taxon>Pseudomonadati</taxon>
        <taxon>Pseudomonadota</taxon>
        <taxon>Betaproteobacteria</taxon>
        <taxon>Burkholderiales</taxon>
        <taxon>Sutterellaceae</taxon>
        <taxon>Sutterella</taxon>
    </lineage>
</organism>
<dbReference type="AlphaFoldDB" id="A0A2Z6I8H6"/>
<dbReference type="EMBL" id="AP018786">
    <property type="protein sequence ID" value="BBF22622.1"/>
    <property type="molecule type" value="Genomic_DNA"/>
</dbReference>
<keyword evidence="2" id="KW-0732">Signal</keyword>
<dbReference type="Proteomes" id="UP000271003">
    <property type="component" value="Chromosome"/>
</dbReference>